<dbReference type="Pfam" id="PF09713">
    <property type="entry name" value="A_thal_3526"/>
    <property type="match status" value="1"/>
</dbReference>
<dbReference type="OMA" id="QNGGMIK"/>
<proteinExistence type="predicted"/>
<organism evidence="1">
    <name type="scientific">Zea mays</name>
    <name type="common">Maize</name>
    <dbReference type="NCBI Taxonomy" id="4577"/>
    <lineage>
        <taxon>Eukaryota</taxon>
        <taxon>Viridiplantae</taxon>
        <taxon>Streptophyta</taxon>
        <taxon>Embryophyta</taxon>
        <taxon>Tracheophyta</taxon>
        <taxon>Spermatophyta</taxon>
        <taxon>Magnoliopsida</taxon>
        <taxon>Liliopsida</taxon>
        <taxon>Poales</taxon>
        <taxon>Poaceae</taxon>
        <taxon>PACMAD clade</taxon>
        <taxon>Panicoideae</taxon>
        <taxon>Andropogonodae</taxon>
        <taxon>Andropogoneae</taxon>
        <taxon>Tripsacinae</taxon>
        <taxon>Zea</taxon>
    </lineage>
</organism>
<gene>
    <name evidence="1" type="ORF">ZEAMMB73_Zm00001d054004</name>
</gene>
<dbReference type="ExpressionAtlas" id="A0A1D6QUH8">
    <property type="expression patterns" value="baseline and differential"/>
</dbReference>
<evidence type="ECO:0000313" key="1">
    <source>
        <dbReference type="EMBL" id="AQK61033.1"/>
    </source>
</evidence>
<name>A0A1D6QUH8_MAIZE</name>
<reference evidence="1" key="1">
    <citation type="submission" date="2015-12" db="EMBL/GenBank/DDBJ databases">
        <title>Update maize B73 reference genome by single molecule sequencing technologies.</title>
        <authorList>
            <consortium name="Maize Genome Sequencing Project"/>
            <person name="Ware D."/>
        </authorList>
    </citation>
    <scope>NUCLEOTIDE SEQUENCE</scope>
    <source>
        <tissue evidence="1">Seedling</tissue>
    </source>
</reference>
<dbReference type="NCBIfam" id="TIGR01589">
    <property type="entry name" value="A_thal_3526"/>
    <property type="match status" value="1"/>
</dbReference>
<dbReference type="InParanoid" id="A0A1D6QUH8"/>
<dbReference type="STRING" id="4577.A0A1D6QUH8"/>
<dbReference type="AlphaFoldDB" id="A0A1D6QUH8"/>
<dbReference type="PaxDb" id="4577-GRMZM2G074423_P01"/>
<dbReference type="EMBL" id="CM000780">
    <property type="protein sequence ID" value="AQK61033.1"/>
    <property type="molecule type" value="Genomic_DNA"/>
</dbReference>
<dbReference type="PANTHER" id="PTHR31871">
    <property type="entry name" value="OS02G0137100 PROTEIN"/>
    <property type="match status" value="1"/>
</dbReference>
<protein>
    <submittedName>
        <fullName evidence="1">Plant-specific domain TIGR01589 family protein</fullName>
    </submittedName>
</protein>
<sequence length="341" mass="37297">MVMETGDPGKLLRGHSLSRVPPASPFPRLRPQGDLVRAGDERARASGMPGEEDVRKVSREDIQLVQNLIERCLQLYMNQKEVVDTLSFQAKIEPSFTEIVWQRLEEENRDFFKAYYARLMLMNQIVSFNKLLEQQHQIMNKDHHYGMPAMPSTAPNGSNTNMLNQAMPFLPDTIPSTAMQDNLLSNGGSSSIVNGAPSNDQCSYSGKVAHGLPGVMDASSSLLAAHKSTVGQFNGHNGTTTKTESDYSSNSDFGLGNETVFLEQSFGDISGGSFSSSELNGQPVGSSSYGFLSQIPCNFSLSDWTDCFSQSSEIFENYGGSPFIPYDANNIPESSARENTG</sequence>
<accession>A0A1D6QUH8</accession>
<dbReference type="PANTHER" id="PTHR31871:SF1">
    <property type="entry name" value="HISTIDINE-TRNA LIGASE"/>
    <property type="match status" value="1"/>
</dbReference>
<dbReference type="IntAct" id="A0A1D6QUH8">
    <property type="interactions" value="2"/>
</dbReference>
<dbReference type="InterPro" id="IPR006476">
    <property type="entry name" value="CHP01589_pln"/>
</dbReference>